<dbReference type="InterPro" id="IPR009003">
    <property type="entry name" value="Peptidase_S1_PA"/>
</dbReference>
<dbReference type="Proteomes" id="UP001153292">
    <property type="component" value="Chromosome 2"/>
</dbReference>
<evidence type="ECO:0000256" key="1">
    <source>
        <dbReference type="ARBA" id="ARBA00022670"/>
    </source>
</evidence>
<keyword evidence="1" id="KW-0645">Protease</keyword>
<evidence type="ECO:0000256" key="4">
    <source>
        <dbReference type="ARBA" id="ARBA00023157"/>
    </source>
</evidence>
<keyword evidence="3" id="KW-0720">Serine protease</keyword>
<accession>A0ABN8B0K1</accession>
<keyword evidence="4" id="KW-1015">Disulfide bond</keyword>
<feature type="domain" description="Peptidase S1" evidence="7">
    <location>
        <begin position="27"/>
        <end position="363"/>
    </location>
</feature>
<evidence type="ECO:0000313" key="9">
    <source>
        <dbReference type="Proteomes" id="UP001153292"/>
    </source>
</evidence>
<dbReference type="Gene3D" id="2.40.10.10">
    <property type="entry name" value="Trypsin-like serine proteases"/>
    <property type="match status" value="2"/>
</dbReference>
<evidence type="ECO:0000256" key="2">
    <source>
        <dbReference type="ARBA" id="ARBA00022801"/>
    </source>
</evidence>
<proteinExistence type="predicted"/>
<gene>
    <name evidence="8" type="ORF">CHILSU_LOCUS4845</name>
</gene>
<evidence type="ECO:0000256" key="3">
    <source>
        <dbReference type="ARBA" id="ARBA00022825"/>
    </source>
</evidence>
<dbReference type="PROSITE" id="PS50240">
    <property type="entry name" value="TRYPSIN_DOM"/>
    <property type="match status" value="1"/>
</dbReference>
<evidence type="ECO:0000259" key="7">
    <source>
        <dbReference type="PROSITE" id="PS50240"/>
    </source>
</evidence>
<feature type="signal peptide" evidence="6">
    <location>
        <begin position="1"/>
        <end position="23"/>
    </location>
</feature>
<organism evidence="8 9">
    <name type="scientific">Chilo suppressalis</name>
    <name type="common">Asiatic rice borer moth</name>
    <dbReference type="NCBI Taxonomy" id="168631"/>
    <lineage>
        <taxon>Eukaryota</taxon>
        <taxon>Metazoa</taxon>
        <taxon>Ecdysozoa</taxon>
        <taxon>Arthropoda</taxon>
        <taxon>Hexapoda</taxon>
        <taxon>Insecta</taxon>
        <taxon>Pterygota</taxon>
        <taxon>Neoptera</taxon>
        <taxon>Endopterygota</taxon>
        <taxon>Lepidoptera</taxon>
        <taxon>Glossata</taxon>
        <taxon>Ditrysia</taxon>
        <taxon>Pyraloidea</taxon>
        <taxon>Crambidae</taxon>
        <taxon>Crambinae</taxon>
        <taxon>Chilo</taxon>
    </lineage>
</organism>
<name>A0ABN8B0K1_CHISP</name>
<dbReference type="Pfam" id="PF00089">
    <property type="entry name" value="Trypsin"/>
    <property type="match status" value="1"/>
</dbReference>
<dbReference type="InterPro" id="IPR001254">
    <property type="entry name" value="Trypsin_dom"/>
</dbReference>
<protein>
    <recommendedName>
        <fullName evidence="7">Peptidase S1 domain-containing protein</fullName>
    </recommendedName>
</protein>
<evidence type="ECO:0000256" key="6">
    <source>
        <dbReference type="SAM" id="SignalP"/>
    </source>
</evidence>
<reference evidence="8" key="1">
    <citation type="submission" date="2021-12" db="EMBL/GenBank/DDBJ databases">
        <authorList>
            <person name="King R."/>
        </authorList>
    </citation>
    <scope>NUCLEOTIDE SEQUENCE</scope>
</reference>
<sequence>MVAIKIDCVFLIVIASILQLSKTQRRISAGHPVQTDKGYVVYLTKSSKSEKYYDFWICGGAIVSKVHIITSAACVEDVEFMYAVAGYKKYVPNHRIDEDQCTKEMKKKVIYTCVPKLYELDYARIEKWAYIDIAVVKVESEFDFNDSRYTKLCSYKPRTIQINYDPKYQEPNTDSIVFGWGHEEKWRRPEDANDYNQENLRYAPTLIHNKRECKESFTNIPQLMSVIDKYMICTLDKGNLNEEGKLIKTPTLADGCTPNMKLMANGEIACEEDEIFISDETRRSGKSDNILARILKTQQSRRQGICQNDHGGPLVTWVGAQEVLIGVASVFRVTGDSRCAGPYLYTSTQCNGIFLDCILNSSGDKTRRAICKKPPIERGFHTIEKHISWRNHPDGPAENELVMRPQRPIRPYG</sequence>
<evidence type="ECO:0000256" key="5">
    <source>
        <dbReference type="SAM" id="MobiDB-lite"/>
    </source>
</evidence>
<feature type="chain" id="PRO_5045749320" description="Peptidase S1 domain-containing protein" evidence="6">
    <location>
        <begin position="24"/>
        <end position="413"/>
    </location>
</feature>
<keyword evidence="9" id="KW-1185">Reference proteome</keyword>
<dbReference type="EMBL" id="OU963895">
    <property type="protein sequence ID" value="CAH0401614.1"/>
    <property type="molecule type" value="Genomic_DNA"/>
</dbReference>
<keyword evidence="2" id="KW-0378">Hydrolase</keyword>
<evidence type="ECO:0000313" key="8">
    <source>
        <dbReference type="EMBL" id="CAH0401614.1"/>
    </source>
</evidence>
<feature type="region of interest" description="Disordered" evidence="5">
    <location>
        <begin position="389"/>
        <end position="413"/>
    </location>
</feature>
<dbReference type="SMART" id="SM00020">
    <property type="entry name" value="Tryp_SPc"/>
    <property type="match status" value="1"/>
</dbReference>
<keyword evidence="6" id="KW-0732">Signal</keyword>
<dbReference type="PANTHER" id="PTHR24276:SF98">
    <property type="entry name" value="FI18310P1-RELATED"/>
    <property type="match status" value="1"/>
</dbReference>
<dbReference type="InterPro" id="IPR043504">
    <property type="entry name" value="Peptidase_S1_PA_chymotrypsin"/>
</dbReference>
<dbReference type="SUPFAM" id="SSF50494">
    <property type="entry name" value="Trypsin-like serine proteases"/>
    <property type="match status" value="2"/>
</dbReference>
<dbReference type="InterPro" id="IPR050430">
    <property type="entry name" value="Peptidase_S1"/>
</dbReference>
<dbReference type="PANTHER" id="PTHR24276">
    <property type="entry name" value="POLYSERASE-RELATED"/>
    <property type="match status" value="1"/>
</dbReference>